<dbReference type="Gene3D" id="1.20.140.150">
    <property type="match status" value="1"/>
</dbReference>
<evidence type="ECO:0000256" key="1">
    <source>
        <dbReference type="SAM" id="Phobius"/>
    </source>
</evidence>
<accession>A0A6G0XG29</accession>
<feature type="transmembrane region" description="Helical" evidence="1">
    <location>
        <begin position="56"/>
        <end position="80"/>
    </location>
</feature>
<dbReference type="Proteomes" id="UP000481153">
    <property type="component" value="Unassembled WGS sequence"/>
</dbReference>
<reference evidence="2 3" key="1">
    <citation type="submission" date="2019-07" db="EMBL/GenBank/DDBJ databases">
        <title>Genomics analysis of Aphanomyces spp. identifies a new class of oomycete effector associated with host adaptation.</title>
        <authorList>
            <person name="Gaulin E."/>
        </authorList>
    </citation>
    <scope>NUCLEOTIDE SEQUENCE [LARGE SCALE GENOMIC DNA]</scope>
    <source>
        <strain evidence="2 3">ATCC 201684</strain>
    </source>
</reference>
<organism evidence="2 3">
    <name type="scientific">Aphanomyces euteiches</name>
    <dbReference type="NCBI Taxonomy" id="100861"/>
    <lineage>
        <taxon>Eukaryota</taxon>
        <taxon>Sar</taxon>
        <taxon>Stramenopiles</taxon>
        <taxon>Oomycota</taxon>
        <taxon>Saprolegniomycetes</taxon>
        <taxon>Saprolegniales</taxon>
        <taxon>Verrucalvaceae</taxon>
        <taxon>Aphanomyces</taxon>
    </lineage>
</organism>
<keyword evidence="1" id="KW-0472">Membrane</keyword>
<proteinExistence type="predicted"/>
<feature type="transmembrane region" description="Helical" evidence="1">
    <location>
        <begin position="92"/>
        <end position="112"/>
    </location>
</feature>
<dbReference type="AlphaFoldDB" id="A0A6G0XG29"/>
<protein>
    <submittedName>
        <fullName evidence="2">Uncharacterized protein</fullName>
    </submittedName>
</protein>
<dbReference type="EMBL" id="VJMJ01000067">
    <property type="protein sequence ID" value="KAF0739055.1"/>
    <property type="molecule type" value="Genomic_DNA"/>
</dbReference>
<evidence type="ECO:0000313" key="3">
    <source>
        <dbReference type="Proteomes" id="UP000481153"/>
    </source>
</evidence>
<sequence>MSKIFLPLDTRQGVCDALNSGRDDALQPFVDISGLDASAYKKFLTNSCGTLGNVSFISAIIAMVLGFIAFICLVVFIVCVENIQPMVNFIKWLSVLAGLASIVAVIAWVYQIDPLVVQGFHRGISFVIEIIACQLFMLSAVLVHYHSKDKPNDFK</sequence>
<gene>
    <name evidence="2" type="ORF">Ae201684_005237</name>
</gene>
<evidence type="ECO:0000313" key="2">
    <source>
        <dbReference type="EMBL" id="KAF0739055.1"/>
    </source>
</evidence>
<keyword evidence="3" id="KW-1185">Reference proteome</keyword>
<dbReference type="VEuPathDB" id="FungiDB:AeMF1_013362"/>
<comment type="caution">
    <text evidence="2">The sequence shown here is derived from an EMBL/GenBank/DDBJ whole genome shotgun (WGS) entry which is preliminary data.</text>
</comment>
<keyword evidence="1" id="KW-0812">Transmembrane</keyword>
<name>A0A6G0XG29_9STRA</name>
<keyword evidence="1" id="KW-1133">Transmembrane helix</keyword>
<feature type="transmembrane region" description="Helical" evidence="1">
    <location>
        <begin position="124"/>
        <end position="145"/>
    </location>
</feature>